<feature type="region of interest" description="Disordered" evidence="1">
    <location>
        <begin position="1"/>
        <end position="118"/>
    </location>
</feature>
<protein>
    <submittedName>
        <fullName evidence="2">Uncharacterized protein</fullName>
    </submittedName>
</protein>
<comment type="caution">
    <text evidence="2">The sequence shown here is derived from an EMBL/GenBank/DDBJ whole genome shotgun (WGS) entry which is preliminary data.</text>
</comment>
<feature type="compositionally biased region" description="Low complexity" evidence="1">
    <location>
        <begin position="37"/>
        <end position="46"/>
    </location>
</feature>
<evidence type="ECO:0000313" key="2">
    <source>
        <dbReference type="EMBL" id="KAF7270564.1"/>
    </source>
</evidence>
<keyword evidence="3" id="KW-1185">Reference proteome</keyword>
<sequence length="160" mass="16919">MMNDKLPNYITTEVRAGTVRSRSSQPARHWSPSPGNRSTSVVVESSRQSRRYLRGTPHLRTVPSPQPRTRAYPSSPPVNHPPPQRTGTAEGRFIHVPADRRESPPGAPGPASSPSRLRVSPGATGCCCSGVSRGKMAAVVVAAVVVAVVATEIGVPCCCC</sequence>
<organism evidence="2 3">
    <name type="scientific">Rhynchophorus ferrugineus</name>
    <name type="common">Red palm weevil</name>
    <name type="synonym">Curculio ferrugineus</name>
    <dbReference type="NCBI Taxonomy" id="354439"/>
    <lineage>
        <taxon>Eukaryota</taxon>
        <taxon>Metazoa</taxon>
        <taxon>Ecdysozoa</taxon>
        <taxon>Arthropoda</taxon>
        <taxon>Hexapoda</taxon>
        <taxon>Insecta</taxon>
        <taxon>Pterygota</taxon>
        <taxon>Neoptera</taxon>
        <taxon>Endopterygota</taxon>
        <taxon>Coleoptera</taxon>
        <taxon>Polyphaga</taxon>
        <taxon>Cucujiformia</taxon>
        <taxon>Curculionidae</taxon>
        <taxon>Dryophthorinae</taxon>
        <taxon>Rhynchophorus</taxon>
    </lineage>
</organism>
<proteinExistence type="predicted"/>
<reference evidence="2" key="1">
    <citation type="submission" date="2020-08" db="EMBL/GenBank/DDBJ databases">
        <title>Genome sequencing and assembly of the red palm weevil Rhynchophorus ferrugineus.</title>
        <authorList>
            <person name="Dias G.B."/>
            <person name="Bergman C.M."/>
            <person name="Manee M."/>
        </authorList>
    </citation>
    <scope>NUCLEOTIDE SEQUENCE</scope>
    <source>
        <strain evidence="2">AA-2017</strain>
        <tissue evidence="2">Whole larva</tissue>
    </source>
</reference>
<gene>
    <name evidence="2" type="ORF">GWI33_016456</name>
</gene>
<accession>A0A834HYN7</accession>
<dbReference type="EMBL" id="JAACXV010014079">
    <property type="protein sequence ID" value="KAF7270564.1"/>
    <property type="molecule type" value="Genomic_DNA"/>
</dbReference>
<name>A0A834HYN7_RHYFE</name>
<evidence type="ECO:0000313" key="3">
    <source>
        <dbReference type="Proteomes" id="UP000625711"/>
    </source>
</evidence>
<dbReference type="AlphaFoldDB" id="A0A834HYN7"/>
<evidence type="ECO:0000256" key="1">
    <source>
        <dbReference type="SAM" id="MobiDB-lite"/>
    </source>
</evidence>
<feature type="compositionally biased region" description="Pro residues" evidence="1">
    <location>
        <begin position="74"/>
        <end position="84"/>
    </location>
</feature>
<dbReference type="Proteomes" id="UP000625711">
    <property type="component" value="Unassembled WGS sequence"/>
</dbReference>